<evidence type="ECO:0000256" key="4">
    <source>
        <dbReference type="ARBA" id="ARBA00022729"/>
    </source>
</evidence>
<dbReference type="PROSITE" id="PS01186">
    <property type="entry name" value="EGF_2"/>
    <property type="match status" value="1"/>
</dbReference>
<keyword evidence="13" id="KW-1185">Reference proteome</keyword>
<proteinExistence type="predicted"/>
<dbReference type="FunFam" id="2.10.25.10:FF:000255">
    <property type="entry name" value="Sushi, nidogen and EGF-like domains 1"/>
    <property type="match status" value="1"/>
</dbReference>
<name>A0A2B4SCW4_STYPI</name>
<dbReference type="Pfam" id="PF00008">
    <property type="entry name" value="EGF"/>
    <property type="match status" value="2"/>
</dbReference>
<evidence type="ECO:0000256" key="7">
    <source>
        <dbReference type="ARBA" id="ARBA00023157"/>
    </source>
</evidence>
<evidence type="ECO:0000256" key="2">
    <source>
        <dbReference type="ARBA" id="ARBA00022525"/>
    </source>
</evidence>
<feature type="disulfide bond" evidence="9">
    <location>
        <begin position="937"/>
        <end position="954"/>
    </location>
</feature>
<comment type="caution">
    <text evidence="9">Lacks conserved residue(s) required for the propagation of feature annotation.</text>
</comment>
<dbReference type="GO" id="GO:0070492">
    <property type="term" value="F:oligosaccharide binding"/>
    <property type="evidence" value="ECO:0007669"/>
    <property type="project" value="TreeGrafter"/>
</dbReference>
<dbReference type="SMART" id="SM00181">
    <property type="entry name" value="EGF"/>
    <property type="match status" value="3"/>
</dbReference>
<dbReference type="AlphaFoldDB" id="A0A2B4SCW4"/>
<dbReference type="InterPro" id="IPR000742">
    <property type="entry name" value="EGF"/>
</dbReference>
<feature type="disulfide bond" evidence="9">
    <location>
        <begin position="957"/>
        <end position="966"/>
    </location>
</feature>
<dbReference type="PROSITE" id="PS50026">
    <property type="entry name" value="EGF_3"/>
    <property type="match status" value="3"/>
</dbReference>
<feature type="disulfide bond" evidence="9">
    <location>
        <begin position="421"/>
        <end position="438"/>
    </location>
</feature>
<evidence type="ECO:0000256" key="3">
    <source>
        <dbReference type="ARBA" id="ARBA00022536"/>
    </source>
</evidence>
<dbReference type="OrthoDB" id="5949043at2759"/>
<gene>
    <name evidence="12" type="primary">NLRC3</name>
    <name evidence="12" type="ORF">AWC38_SpisGene8079</name>
</gene>
<evidence type="ECO:0000256" key="5">
    <source>
        <dbReference type="ARBA" id="ARBA00022737"/>
    </source>
</evidence>
<feature type="disulfide bond" evidence="9">
    <location>
        <begin position="440"/>
        <end position="449"/>
    </location>
</feature>
<dbReference type="EMBL" id="LSMT01000108">
    <property type="protein sequence ID" value="PFX27216.1"/>
    <property type="molecule type" value="Genomic_DNA"/>
</dbReference>
<dbReference type="PANTHER" id="PTHR16146:SF46">
    <property type="entry name" value="INTELECTIN-1A-RELATED"/>
    <property type="match status" value="1"/>
</dbReference>
<dbReference type="Gene3D" id="2.10.25.10">
    <property type="entry name" value="Laminin"/>
    <property type="match status" value="3"/>
</dbReference>
<evidence type="ECO:0000256" key="1">
    <source>
        <dbReference type="ARBA" id="ARBA00004613"/>
    </source>
</evidence>
<dbReference type="Pfam" id="PF01410">
    <property type="entry name" value="COLFI"/>
    <property type="match status" value="4"/>
</dbReference>
<dbReference type="Gene3D" id="3.80.10.10">
    <property type="entry name" value="Ribonuclease Inhibitor"/>
    <property type="match status" value="2"/>
</dbReference>
<dbReference type="InterPro" id="IPR000885">
    <property type="entry name" value="Fib_collagen_C"/>
</dbReference>
<keyword evidence="7 9" id="KW-1015">Disulfide bond</keyword>
<sequence length="1071" mass="118918">MTKYRDDEYECIRSTVSMGKHCEIAPGVDCEDMKKRVDSPNDGMYWLDPDGGSPTNAFQAYCDMTSYSGGWTMCYTTEQYVTPKTEVTHNAQFPYGSDGYRNDCNNIPSPCSSNPCLNSATCVAKYRDDEYECICSTVFMGKHCEIAPGVDCEDMKKRVDSPNDGMYWLDPDGGSHTNAFQAYCDMTSYGGGWTMCYTTIQYVTPKTEVTYNAQFPYGSDGYRTDCNNIPFTEIIFIDHQNDNKAYFTRRSQGVITAAMSYGNDAASYGLWDGVGTSSAYSYQLLICHGPYFHGFMISGYAGNNYKSLYQAVSEVYIDGGKGLKRDKVNNVAFGNFAVHKFFYLSLPPLVSTSVKDVGDCARLCVDNLACFSVNFAVMRDQDGNITCEVLPSDKYNNSGHFNHSAMFHHLSIKNPCSSGPCLNNATCVAKYEDDDYQCACVPGFYGRQCENIGVDCRDMRKRAPSQGDGMYWLDPDGGSHSNAFLAYCDMTLYNGGWTMCYTTDEYVQPKTEVTYNAKFPYGSDGYRTNCNDISFTEIIFVDHQTRGTAYFKRRTGQSIRASLNYGKQANTYGLWDGVGTNNAYSYQLLICDTSFYSGFFVSGFSQGSSGGVSYVEYGLQQFSFLNITKIGSELVQHGSECGFACLEVTSCFSYNLAVFPDIKGRFSSGAAVLAEFLKENSCLEKIYLIRNNIGESGAAALADCFKENTSLTYLSLTLNKIGDEGAASLAECLKENKSLQRLDLDENDIGEAGAASLAECLKENTSLTYLRLSFNKIGDDGAASLAECLKENKSLQKLDLDENDIGEAGAASLAEFLKENSSLKSINLNRNNIGEAGVRQDFSELGVLYANFKHEHFSYLKITRIRSERVQDGSECGFSCLESTSCFSYNLAAFPDIKGRLLCELLPSDKHRDSKELIHNPMFHHFSKTSLCFSNPCINKGKCVAKFEGDNYHCSWCPQFYNGKDCKTGPFVGQNCLDIKKRGLSQEDGMYWLDPDRGSHSNAFLAYCDMTSHTGGWTMCYTTDEFVKPKTEVTYNASIPYGSVGYRSNCNYIPVSEISSRDSPQSSLVKL</sequence>
<evidence type="ECO:0000256" key="6">
    <source>
        <dbReference type="ARBA" id="ARBA00023119"/>
    </source>
</evidence>
<dbReference type="NCBIfam" id="NF040941">
    <property type="entry name" value="GGGWT_bact"/>
    <property type="match status" value="4"/>
</dbReference>
<dbReference type="SUPFAM" id="SSF52047">
    <property type="entry name" value="RNI-like"/>
    <property type="match status" value="1"/>
</dbReference>
<keyword evidence="3 9" id="KW-0245">EGF-like domain</keyword>
<keyword evidence="4" id="KW-0732">Signal</keyword>
<organism evidence="12 13">
    <name type="scientific">Stylophora pistillata</name>
    <name type="common">Smooth cauliflower coral</name>
    <dbReference type="NCBI Taxonomy" id="50429"/>
    <lineage>
        <taxon>Eukaryota</taxon>
        <taxon>Metazoa</taxon>
        <taxon>Cnidaria</taxon>
        <taxon>Anthozoa</taxon>
        <taxon>Hexacorallia</taxon>
        <taxon>Scleractinia</taxon>
        <taxon>Astrocoeniina</taxon>
        <taxon>Pocilloporidae</taxon>
        <taxon>Stylophora</taxon>
    </lineage>
</organism>
<feature type="domain" description="Fibrinogen C-terminal" evidence="11">
    <location>
        <begin position="143"/>
        <end position="194"/>
    </location>
</feature>
<feature type="disulfide bond" evidence="9">
    <location>
        <begin position="116"/>
        <end position="133"/>
    </location>
</feature>
<evidence type="ECO:0000256" key="9">
    <source>
        <dbReference type="PROSITE-ProRule" id="PRU00076"/>
    </source>
</evidence>
<dbReference type="InterPro" id="IPR032675">
    <property type="entry name" value="LRR_dom_sf"/>
</dbReference>
<dbReference type="Pfam" id="PF13516">
    <property type="entry name" value="LRR_6"/>
    <property type="match status" value="5"/>
</dbReference>
<feature type="domain" description="EGF-like" evidence="10">
    <location>
        <begin position="107"/>
        <end position="145"/>
    </location>
</feature>
<dbReference type="SMART" id="SM00368">
    <property type="entry name" value="LRR_RI"/>
    <property type="match status" value="6"/>
</dbReference>
<dbReference type="SUPFAM" id="SSF56496">
    <property type="entry name" value="Fibrinogen C-terminal domain-like"/>
    <property type="match status" value="4"/>
</dbReference>
<evidence type="ECO:0000259" key="11">
    <source>
        <dbReference type="PROSITE" id="PS51406"/>
    </source>
</evidence>
<feature type="domain" description="Fibrinogen C-terminal" evidence="11">
    <location>
        <begin position="21"/>
        <end position="72"/>
    </location>
</feature>
<dbReference type="PROSITE" id="PS00022">
    <property type="entry name" value="EGF_1"/>
    <property type="match status" value="1"/>
</dbReference>
<dbReference type="PANTHER" id="PTHR16146">
    <property type="entry name" value="INTELECTIN"/>
    <property type="match status" value="1"/>
</dbReference>
<dbReference type="GO" id="GO:0005201">
    <property type="term" value="F:extracellular matrix structural constituent"/>
    <property type="evidence" value="ECO:0007669"/>
    <property type="project" value="InterPro"/>
</dbReference>
<dbReference type="PROSITE" id="PS51406">
    <property type="entry name" value="FIBRINOGEN_C_2"/>
    <property type="match status" value="3"/>
</dbReference>
<feature type="disulfide bond" evidence="9">
    <location>
        <begin position="135"/>
        <end position="144"/>
    </location>
</feature>
<evidence type="ECO:0000256" key="8">
    <source>
        <dbReference type="ARBA" id="ARBA00023180"/>
    </source>
</evidence>
<keyword evidence="2" id="KW-0964">Secreted</keyword>
<dbReference type="InterPro" id="IPR001611">
    <property type="entry name" value="Leu-rich_rpt"/>
</dbReference>
<evidence type="ECO:0000313" key="13">
    <source>
        <dbReference type="Proteomes" id="UP000225706"/>
    </source>
</evidence>
<dbReference type="GO" id="GO:0005615">
    <property type="term" value="C:extracellular space"/>
    <property type="evidence" value="ECO:0007669"/>
    <property type="project" value="TreeGrafter"/>
</dbReference>
<reference evidence="13" key="1">
    <citation type="journal article" date="2017" name="bioRxiv">
        <title>Comparative analysis of the genomes of Stylophora pistillata and Acropora digitifera provides evidence for extensive differences between species of corals.</title>
        <authorList>
            <person name="Voolstra C.R."/>
            <person name="Li Y."/>
            <person name="Liew Y.J."/>
            <person name="Baumgarten S."/>
            <person name="Zoccola D."/>
            <person name="Flot J.-F."/>
            <person name="Tambutte S."/>
            <person name="Allemand D."/>
            <person name="Aranda M."/>
        </authorList>
    </citation>
    <scope>NUCLEOTIDE SEQUENCE [LARGE SCALE GENOMIC DNA]</scope>
</reference>
<dbReference type="Proteomes" id="UP000225706">
    <property type="component" value="Unassembled WGS sequence"/>
</dbReference>
<accession>A0A2B4SCW4</accession>
<feature type="domain" description="Fibrinogen C-terminal" evidence="11">
    <location>
        <begin position="967"/>
        <end position="1018"/>
    </location>
</feature>
<keyword evidence="8" id="KW-0325">Glycoprotein</keyword>
<keyword evidence="5" id="KW-0677">Repeat</keyword>
<dbReference type="SUPFAM" id="SSF57196">
    <property type="entry name" value="EGF/Laminin"/>
    <property type="match status" value="3"/>
</dbReference>
<comment type="subcellular location">
    <subcellularLocation>
        <location evidence="1">Secreted</location>
    </subcellularLocation>
</comment>
<evidence type="ECO:0000313" key="12">
    <source>
        <dbReference type="EMBL" id="PFX27216.1"/>
    </source>
</evidence>
<keyword evidence="6" id="KW-0176">Collagen</keyword>
<dbReference type="InterPro" id="IPR036056">
    <property type="entry name" value="Fibrinogen-like_C"/>
</dbReference>
<dbReference type="Gene3D" id="2.60.120.1000">
    <property type="match status" value="4"/>
</dbReference>
<evidence type="ECO:0000259" key="10">
    <source>
        <dbReference type="PROSITE" id="PS50026"/>
    </source>
</evidence>
<protein>
    <submittedName>
        <fullName evidence="12">Protein NLRC3</fullName>
    </submittedName>
</protein>
<dbReference type="CDD" id="cd00054">
    <property type="entry name" value="EGF_CA"/>
    <property type="match status" value="1"/>
</dbReference>
<feature type="domain" description="EGF-like" evidence="10">
    <location>
        <begin position="412"/>
        <end position="450"/>
    </location>
</feature>
<dbReference type="GO" id="GO:0005581">
    <property type="term" value="C:collagen trimer"/>
    <property type="evidence" value="ECO:0007669"/>
    <property type="project" value="UniProtKB-KW"/>
</dbReference>
<dbReference type="InterPro" id="IPR002181">
    <property type="entry name" value="Fibrinogen_a/b/g_C_dom"/>
</dbReference>
<feature type="domain" description="EGF-like" evidence="10">
    <location>
        <begin position="928"/>
        <end position="967"/>
    </location>
</feature>
<comment type="caution">
    <text evidence="12">The sequence shown here is derived from an EMBL/GenBank/DDBJ whole genome shotgun (WGS) entry which is preliminary data.</text>
</comment>